<name>A0A7W9SY59_ARMRO</name>
<dbReference type="InterPro" id="IPR002104">
    <property type="entry name" value="Integrase_catalytic"/>
</dbReference>
<accession>A0A7W9SY59</accession>
<dbReference type="Proteomes" id="UP000520814">
    <property type="component" value="Unassembled WGS sequence"/>
</dbReference>
<evidence type="ECO:0000256" key="3">
    <source>
        <dbReference type="ARBA" id="ARBA00022618"/>
    </source>
</evidence>
<dbReference type="InterPro" id="IPR011010">
    <property type="entry name" value="DNA_brk_join_enz"/>
</dbReference>
<dbReference type="PANTHER" id="PTHR30349:SF77">
    <property type="entry name" value="TYROSINE RECOMBINASE XERC"/>
    <property type="match status" value="1"/>
</dbReference>
<evidence type="ECO:0000256" key="5">
    <source>
        <dbReference type="ARBA" id="ARBA00022908"/>
    </source>
</evidence>
<dbReference type="SUPFAM" id="SSF56349">
    <property type="entry name" value="DNA breaking-rejoining enzymes"/>
    <property type="match status" value="1"/>
</dbReference>
<evidence type="ECO:0000313" key="13">
    <source>
        <dbReference type="Proteomes" id="UP000520814"/>
    </source>
</evidence>
<dbReference type="InterPro" id="IPR004107">
    <property type="entry name" value="Integrase_SAM-like_N"/>
</dbReference>
<evidence type="ECO:0000313" key="12">
    <source>
        <dbReference type="EMBL" id="MBB6054014.1"/>
    </source>
</evidence>
<evidence type="ECO:0000256" key="7">
    <source>
        <dbReference type="ARBA" id="ARBA00023172"/>
    </source>
</evidence>
<evidence type="ECO:0000259" key="10">
    <source>
        <dbReference type="PROSITE" id="PS51898"/>
    </source>
</evidence>
<proteinExistence type="predicted"/>
<dbReference type="Gene3D" id="1.10.443.10">
    <property type="entry name" value="Intergrase catalytic core"/>
    <property type="match status" value="1"/>
</dbReference>
<protein>
    <submittedName>
        <fullName evidence="12">Integrase/recombinase XerD</fullName>
    </submittedName>
</protein>
<dbReference type="InterPro" id="IPR044068">
    <property type="entry name" value="CB"/>
</dbReference>
<dbReference type="GO" id="GO:0051301">
    <property type="term" value="P:cell division"/>
    <property type="evidence" value="ECO:0007669"/>
    <property type="project" value="UniProtKB-KW"/>
</dbReference>
<keyword evidence="3" id="KW-0132">Cell division</keyword>
<dbReference type="Gene3D" id="1.10.150.130">
    <property type="match status" value="1"/>
</dbReference>
<dbReference type="PROSITE" id="PS51900">
    <property type="entry name" value="CB"/>
    <property type="match status" value="1"/>
</dbReference>
<dbReference type="AlphaFoldDB" id="A0A7W9SY59"/>
<comment type="caution">
    <text evidence="12">The sequence shown here is derived from an EMBL/GenBank/DDBJ whole genome shotgun (WGS) entry which is preliminary data.</text>
</comment>
<dbReference type="InterPro" id="IPR013762">
    <property type="entry name" value="Integrase-like_cat_sf"/>
</dbReference>
<sequence>MEILDVGGELVVVAAPADLGERTALIPRRAVAELQVGQEIPAESLNDRLLALWLHGRSSHTQRAYRSDAERFIEFTEDKPLSLVTLGDVQAFADASAYIYKVYEGGNVEIERERSAASRARLLSSVKSLLSFGHRIGVLPANVGAPLRLPTVKNQLAQRILEEPDLQKILALETDPRNRVLLRLLYAGGLRVSELCGLTWGDLAPRGDAGQVTVLGKGGKTRMVLLSAPTWRELMGWKATLEKKRPEVVQGGAPLFRSRKKDKDGGYKLDPSMVLRVVRKAARRAGIELNVSPHWMRHAHASHALDRGAPIHLVQQTLGHASVATTGRYLHARPSDSSSRYLGV</sequence>
<dbReference type="EMBL" id="JACHGW010000012">
    <property type="protein sequence ID" value="MBB6054014.1"/>
    <property type="molecule type" value="Genomic_DNA"/>
</dbReference>
<keyword evidence="5" id="KW-0229">DNA integration</keyword>
<feature type="domain" description="Core-binding (CB)" evidence="11">
    <location>
        <begin position="40"/>
        <end position="134"/>
    </location>
</feature>
<keyword evidence="4" id="KW-0159">Chromosome partition</keyword>
<evidence type="ECO:0000256" key="2">
    <source>
        <dbReference type="ARBA" id="ARBA00022490"/>
    </source>
</evidence>
<comment type="subcellular location">
    <subcellularLocation>
        <location evidence="1">Cytoplasm</location>
    </subcellularLocation>
</comment>
<keyword evidence="2" id="KW-0963">Cytoplasm</keyword>
<dbReference type="PANTHER" id="PTHR30349">
    <property type="entry name" value="PHAGE INTEGRASE-RELATED"/>
    <property type="match status" value="1"/>
</dbReference>
<gene>
    <name evidence="12" type="ORF">HNQ39_005861</name>
</gene>
<dbReference type="InterPro" id="IPR010998">
    <property type="entry name" value="Integrase_recombinase_N"/>
</dbReference>
<dbReference type="PROSITE" id="PS51898">
    <property type="entry name" value="TYR_RECOMBINASE"/>
    <property type="match status" value="1"/>
</dbReference>
<feature type="domain" description="Tyr recombinase" evidence="10">
    <location>
        <begin position="155"/>
        <end position="342"/>
    </location>
</feature>
<keyword evidence="13" id="KW-1185">Reference proteome</keyword>
<evidence type="ECO:0000259" key="11">
    <source>
        <dbReference type="PROSITE" id="PS51900"/>
    </source>
</evidence>
<organism evidence="12 13">
    <name type="scientific">Armatimonas rosea</name>
    <dbReference type="NCBI Taxonomy" id="685828"/>
    <lineage>
        <taxon>Bacteria</taxon>
        <taxon>Bacillati</taxon>
        <taxon>Armatimonadota</taxon>
        <taxon>Armatimonadia</taxon>
        <taxon>Armatimonadales</taxon>
        <taxon>Armatimonadaceae</taxon>
        <taxon>Armatimonas</taxon>
    </lineage>
</organism>
<dbReference type="GO" id="GO:0007059">
    <property type="term" value="P:chromosome segregation"/>
    <property type="evidence" value="ECO:0007669"/>
    <property type="project" value="UniProtKB-KW"/>
</dbReference>
<evidence type="ECO:0000256" key="6">
    <source>
        <dbReference type="ARBA" id="ARBA00023125"/>
    </source>
</evidence>
<dbReference type="Pfam" id="PF00589">
    <property type="entry name" value="Phage_integrase"/>
    <property type="match status" value="1"/>
</dbReference>
<dbReference type="Pfam" id="PF02899">
    <property type="entry name" value="Phage_int_SAM_1"/>
    <property type="match status" value="1"/>
</dbReference>
<evidence type="ECO:0000256" key="1">
    <source>
        <dbReference type="ARBA" id="ARBA00004496"/>
    </source>
</evidence>
<dbReference type="InterPro" id="IPR050090">
    <property type="entry name" value="Tyrosine_recombinase_XerCD"/>
</dbReference>
<dbReference type="GO" id="GO:0005737">
    <property type="term" value="C:cytoplasm"/>
    <property type="evidence" value="ECO:0007669"/>
    <property type="project" value="UniProtKB-SubCell"/>
</dbReference>
<evidence type="ECO:0000256" key="9">
    <source>
        <dbReference type="PROSITE-ProRule" id="PRU01248"/>
    </source>
</evidence>
<evidence type="ECO:0000256" key="8">
    <source>
        <dbReference type="ARBA" id="ARBA00023306"/>
    </source>
</evidence>
<reference evidence="12 13" key="1">
    <citation type="submission" date="2020-08" db="EMBL/GenBank/DDBJ databases">
        <title>Genomic Encyclopedia of Type Strains, Phase IV (KMG-IV): sequencing the most valuable type-strain genomes for metagenomic binning, comparative biology and taxonomic classification.</title>
        <authorList>
            <person name="Goeker M."/>
        </authorList>
    </citation>
    <scope>NUCLEOTIDE SEQUENCE [LARGE SCALE GENOMIC DNA]</scope>
    <source>
        <strain evidence="12 13">DSM 23562</strain>
    </source>
</reference>
<dbReference type="GO" id="GO:0006310">
    <property type="term" value="P:DNA recombination"/>
    <property type="evidence" value="ECO:0007669"/>
    <property type="project" value="UniProtKB-KW"/>
</dbReference>
<evidence type="ECO:0000256" key="4">
    <source>
        <dbReference type="ARBA" id="ARBA00022829"/>
    </source>
</evidence>
<dbReference type="GO" id="GO:0003677">
    <property type="term" value="F:DNA binding"/>
    <property type="evidence" value="ECO:0007669"/>
    <property type="project" value="UniProtKB-UniRule"/>
</dbReference>
<keyword evidence="8" id="KW-0131">Cell cycle</keyword>
<dbReference type="GO" id="GO:0015074">
    <property type="term" value="P:DNA integration"/>
    <property type="evidence" value="ECO:0007669"/>
    <property type="project" value="UniProtKB-KW"/>
</dbReference>
<keyword evidence="7" id="KW-0233">DNA recombination</keyword>
<keyword evidence="6 9" id="KW-0238">DNA-binding</keyword>